<evidence type="ECO:0000313" key="2">
    <source>
        <dbReference type="Proteomes" id="UP000501926"/>
    </source>
</evidence>
<gene>
    <name evidence="1" type="ORF">KsCSTR_27810</name>
</gene>
<accession>A0A6G7GRC9</accession>
<reference evidence="1 2" key="1">
    <citation type="submission" date="2020-02" db="EMBL/GenBank/DDBJ databases">
        <title>Newly sequenced genome of strain CSTR1 showed variability in Candidatus Kuenenia stuttgartiensis genomes.</title>
        <authorList>
            <person name="Ding C."/>
            <person name="Adrian L."/>
        </authorList>
    </citation>
    <scope>NUCLEOTIDE SEQUENCE [LARGE SCALE GENOMIC DNA]</scope>
    <source>
        <strain evidence="1 2">CSTR1</strain>
    </source>
</reference>
<proteinExistence type="predicted"/>
<evidence type="ECO:0000313" key="1">
    <source>
        <dbReference type="EMBL" id="QII12160.1"/>
    </source>
</evidence>
<protein>
    <submittedName>
        <fullName evidence="1">Uncharacterized protein</fullName>
    </submittedName>
</protein>
<dbReference type="AlphaFoldDB" id="A0A6G7GRC9"/>
<name>A0A6G7GRC9_KUEST</name>
<dbReference type="EMBL" id="CP049055">
    <property type="protein sequence ID" value="QII12160.1"/>
    <property type="molecule type" value="Genomic_DNA"/>
</dbReference>
<organism evidence="1 2">
    <name type="scientific">Kuenenia stuttgartiensis</name>
    <dbReference type="NCBI Taxonomy" id="174633"/>
    <lineage>
        <taxon>Bacteria</taxon>
        <taxon>Pseudomonadati</taxon>
        <taxon>Planctomycetota</taxon>
        <taxon>Candidatus Brocadiia</taxon>
        <taxon>Candidatus Brocadiales</taxon>
        <taxon>Candidatus Brocadiaceae</taxon>
        <taxon>Candidatus Kuenenia</taxon>
    </lineage>
</organism>
<dbReference type="Proteomes" id="UP000501926">
    <property type="component" value="Chromosome"/>
</dbReference>
<sequence>MDYFLRKEFLIPFQLIMKGYIGIRSQVDGLQARVYSLYNS</sequence>